<proteinExistence type="inferred from homology"/>
<accession>C5MG27</accession>
<dbReference type="RefSeq" id="XP_002550722.1">
    <property type="nucleotide sequence ID" value="XM_002550676.1"/>
</dbReference>
<dbReference type="KEGG" id="ctp:CTRG_05020"/>
<organism evidence="2 3">
    <name type="scientific">Candida tropicalis (strain ATCC MYA-3404 / T1)</name>
    <name type="common">Yeast</name>
    <dbReference type="NCBI Taxonomy" id="294747"/>
    <lineage>
        <taxon>Eukaryota</taxon>
        <taxon>Fungi</taxon>
        <taxon>Dikarya</taxon>
        <taxon>Ascomycota</taxon>
        <taxon>Saccharomycotina</taxon>
        <taxon>Pichiomycetes</taxon>
        <taxon>Debaryomycetaceae</taxon>
        <taxon>Candida/Lodderomyces clade</taxon>
        <taxon>Candida</taxon>
    </lineage>
</organism>
<dbReference type="Gene3D" id="3.40.50.1910">
    <property type="match status" value="1"/>
</dbReference>
<dbReference type="VEuPathDB" id="FungiDB:CTRG_05020"/>
<dbReference type="InterPro" id="IPR043154">
    <property type="entry name" value="Sec-1-like_dom1"/>
</dbReference>
<dbReference type="OrthoDB" id="2228at2759"/>
<dbReference type="Gene3D" id="3.40.50.2060">
    <property type="match status" value="1"/>
</dbReference>
<dbReference type="GO" id="GO:0016192">
    <property type="term" value="P:vesicle-mediated transport"/>
    <property type="evidence" value="ECO:0007669"/>
    <property type="project" value="InterPro"/>
</dbReference>
<dbReference type="Pfam" id="PF00995">
    <property type="entry name" value="Sec1"/>
    <property type="match status" value="1"/>
</dbReference>
<dbReference type="STRING" id="294747.C5MG27"/>
<reference evidence="2 3" key="1">
    <citation type="journal article" date="2009" name="Nature">
        <title>Evolution of pathogenicity and sexual reproduction in eight Candida genomes.</title>
        <authorList>
            <person name="Butler G."/>
            <person name="Rasmussen M.D."/>
            <person name="Lin M.F."/>
            <person name="Santos M.A."/>
            <person name="Sakthikumar S."/>
            <person name="Munro C.A."/>
            <person name="Rheinbay E."/>
            <person name="Grabherr M."/>
            <person name="Forche A."/>
            <person name="Reedy J.L."/>
            <person name="Agrafioti I."/>
            <person name="Arnaud M.B."/>
            <person name="Bates S."/>
            <person name="Brown A.J."/>
            <person name="Brunke S."/>
            <person name="Costanzo M.C."/>
            <person name="Fitzpatrick D.A."/>
            <person name="de Groot P.W."/>
            <person name="Harris D."/>
            <person name="Hoyer L.L."/>
            <person name="Hube B."/>
            <person name="Klis F.M."/>
            <person name="Kodira C."/>
            <person name="Lennard N."/>
            <person name="Logue M.E."/>
            <person name="Martin R."/>
            <person name="Neiman A.M."/>
            <person name="Nikolaou E."/>
            <person name="Quail M.A."/>
            <person name="Quinn J."/>
            <person name="Santos M.C."/>
            <person name="Schmitzberger F.F."/>
            <person name="Sherlock G."/>
            <person name="Shah P."/>
            <person name="Silverstein K.A."/>
            <person name="Skrzypek M.S."/>
            <person name="Soll D."/>
            <person name="Staggs R."/>
            <person name="Stansfield I."/>
            <person name="Stumpf M.P."/>
            <person name="Sudbery P.E."/>
            <person name="Srikantha T."/>
            <person name="Zeng Q."/>
            <person name="Berman J."/>
            <person name="Berriman M."/>
            <person name="Heitman J."/>
            <person name="Gow N.A."/>
            <person name="Lorenz M.C."/>
            <person name="Birren B.W."/>
            <person name="Kellis M."/>
            <person name="Cuomo C.A."/>
        </authorList>
    </citation>
    <scope>NUCLEOTIDE SEQUENCE [LARGE SCALE GENOMIC DNA]</scope>
    <source>
        <strain evidence="3">ATCC MYA-3404 / T1</strain>
    </source>
</reference>
<dbReference type="GeneID" id="8299094"/>
<gene>
    <name evidence="2" type="ORF">CTRG_05020</name>
</gene>
<sequence length="371" mass="43332">MSLKNKDPSSLLNIQHDFIMNKIKSVQQSGQLYNLIIDDKIEAVLYNVIKKEQLLRIVASIEKIDAKRRQSTFMTAIYLLEVDIYNLKCILGDVTTKKYKNGIALFPSYQKDHKTENFWINKFWNQPNVLNYFNENIEFFNTNYFPLETRVFLVDNSTSNSMPIYYNPNCIEYITPQIQMVANALLNLVVSMEEYPLIRFYHPQEGEYDAKRLPELIADAFQTKLDDYCRLNQNYPPPSVANKPRAILLITDRTMDLYAPLLHEFTYQAMAYDIVESLERTGKYKYKSENEKGEISDVEASLENENDEDWVNLRHLHIIESSELIFNKISDLIKNNPLMVDRSKATTSSDLMHIVAHLKGFDEERSQIETS</sequence>
<evidence type="ECO:0000313" key="2">
    <source>
        <dbReference type="EMBL" id="EER31290.1"/>
    </source>
</evidence>
<dbReference type="Proteomes" id="UP000002037">
    <property type="component" value="Unassembled WGS sequence"/>
</dbReference>
<dbReference type="InterPro" id="IPR001619">
    <property type="entry name" value="Sec1-like"/>
</dbReference>
<protein>
    <submittedName>
        <fullName evidence="2">Uncharacterized protein</fullName>
    </submittedName>
</protein>
<keyword evidence="3" id="KW-1185">Reference proteome</keyword>
<evidence type="ECO:0000256" key="1">
    <source>
        <dbReference type="ARBA" id="ARBA00009884"/>
    </source>
</evidence>
<name>C5MG27_CANTT</name>
<dbReference type="InterPro" id="IPR036045">
    <property type="entry name" value="Sec1-like_sf"/>
</dbReference>
<dbReference type="SUPFAM" id="SSF56815">
    <property type="entry name" value="Sec1/munc18-like (SM) proteins"/>
    <property type="match status" value="1"/>
</dbReference>
<dbReference type="InterPro" id="IPR027482">
    <property type="entry name" value="Sec1-like_dom2"/>
</dbReference>
<dbReference type="AlphaFoldDB" id="C5MG27"/>
<dbReference type="PANTHER" id="PTHR11679">
    <property type="entry name" value="VESICLE PROTEIN SORTING-ASSOCIATED"/>
    <property type="match status" value="1"/>
</dbReference>
<dbReference type="HOGENOM" id="CLU_745952_0_0_1"/>
<comment type="similarity">
    <text evidence="1">Belongs to the STXBP/unc-18/SEC1 family.</text>
</comment>
<evidence type="ECO:0000313" key="3">
    <source>
        <dbReference type="Proteomes" id="UP000002037"/>
    </source>
</evidence>
<dbReference type="EMBL" id="GG692401">
    <property type="protein sequence ID" value="EER31290.1"/>
    <property type="molecule type" value="Genomic_DNA"/>
</dbReference>
<dbReference type="eggNOG" id="KOG1300">
    <property type="taxonomic scope" value="Eukaryota"/>
</dbReference>